<evidence type="ECO:0000256" key="2">
    <source>
        <dbReference type="SAM" id="Phobius"/>
    </source>
</evidence>
<dbReference type="EMBL" id="QWIP01000076">
    <property type="protein sequence ID" value="RMY74378.1"/>
    <property type="molecule type" value="Genomic_DNA"/>
</dbReference>
<comment type="caution">
    <text evidence="3">The sequence shown here is derived from an EMBL/GenBank/DDBJ whole genome shotgun (WGS) entry which is preliminary data.</text>
</comment>
<evidence type="ECO:0000313" key="3">
    <source>
        <dbReference type="EMBL" id="RMY74378.1"/>
    </source>
</evidence>
<proteinExistence type="predicted"/>
<feature type="region of interest" description="Disordered" evidence="1">
    <location>
        <begin position="34"/>
        <end position="89"/>
    </location>
</feature>
<evidence type="ECO:0000313" key="4">
    <source>
        <dbReference type="Proteomes" id="UP000269276"/>
    </source>
</evidence>
<dbReference type="VEuPathDB" id="FungiDB:BTJ68_00736"/>
<dbReference type="OrthoDB" id="160405at2759"/>
<gene>
    <name evidence="3" type="ORF">D0863_03254</name>
</gene>
<sequence length="152" mass="16609">MCQVKRGAVGILERFTSSALSRLLPNLSAQMEQSAPAVVNGDRYPSNPPTRKHNMATRRGAEQEKTHLDQDELKEGKPSNISPAVPGPSVEHQWLSVPQQRSLTCMFTGNSTYAGALAALMANVVLIGYVIVAFQDDQSEREADEAEKKKSK</sequence>
<accession>A0A3M7ECN9</accession>
<name>A0A3M7ECN9_HORWE</name>
<dbReference type="AlphaFoldDB" id="A0A3M7ECN9"/>
<evidence type="ECO:0008006" key="5">
    <source>
        <dbReference type="Google" id="ProtNLM"/>
    </source>
</evidence>
<keyword evidence="2" id="KW-0812">Transmembrane</keyword>
<feature type="transmembrane region" description="Helical" evidence="2">
    <location>
        <begin position="113"/>
        <end position="134"/>
    </location>
</feature>
<protein>
    <recommendedName>
        <fullName evidence="5">Vacuolar ATPase assembly integral membrane protein VMA21</fullName>
    </recommendedName>
</protein>
<organism evidence="3 4">
    <name type="scientific">Hortaea werneckii</name>
    <name type="common">Black yeast</name>
    <name type="synonym">Cladosporium werneckii</name>
    <dbReference type="NCBI Taxonomy" id="91943"/>
    <lineage>
        <taxon>Eukaryota</taxon>
        <taxon>Fungi</taxon>
        <taxon>Dikarya</taxon>
        <taxon>Ascomycota</taxon>
        <taxon>Pezizomycotina</taxon>
        <taxon>Dothideomycetes</taxon>
        <taxon>Dothideomycetidae</taxon>
        <taxon>Mycosphaerellales</taxon>
        <taxon>Teratosphaeriaceae</taxon>
        <taxon>Hortaea</taxon>
    </lineage>
</organism>
<evidence type="ECO:0000256" key="1">
    <source>
        <dbReference type="SAM" id="MobiDB-lite"/>
    </source>
</evidence>
<reference evidence="3 4" key="1">
    <citation type="journal article" date="2018" name="BMC Genomics">
        <title>Genomic evidence for intraspecific hybridization in a clonal and extremely halotolerant yeast.</title>
        <authorList>
            <person name="Gostincar C."/>
            <person name="Stajich J.E."/>
            <person name="Zupancic J."/>
            <person name="Zalar P."/>
            <person name="Gunde-Cimerman N."/>
        </authorList>
    </citation>
    <scope>NUCLEOTIDE SEQUENCE [LARGE SCALE GENOMIC DNA]</scope>
    <source>
        <strain evidence="3 4">EXF-2682</strain>
    </source>
</reference>
<feature type="compositionally biased region" description="Basic and acidic residues" evidence="1">
    <location>
        <begin position="59"/>
        <end position="77"/>
    </location>
</feature>
<keyword evidence="2" id="KW-0472">Membrane</keyword>
<dbReference type="Proteomes" id="UP000269276">
    <property type="component" value="Unassembled WGS sequence"/>
</dbReference>
<keyword evidence="2" id="KW-1133">Transmembrane helix</keyword>